<keyword evidence="9 10" id="KW-0472">Membrane</keyword>
<proteinExistence type="inferred from homology"/>
<dbReference type="Pfam" id="PF11612">
    <property type="entry name" value="T2SSJ"/>
    <property type="match status" value="1"/>
</dbReference>
<dbReference type="NCBIfam" id="TIGR01711">
    <property type="entry name" value="gspJ"/>
    <property type="match status" value="1"/>
</dbReference>
<evidence type="ECO:0000256" key="1">
    <source>
        <dbReference type="ARBA" id="ARBA00004377"/>
    </source>
</evidence>
<reference evidence="11 12" key="1">
    <citation type="submission" date="2015-03" db="EMBL/GenBank/DDBJ databases">
        <authorList>
            <person name="Murphy D."/>
        </authorList>
    </citation>
    <scope>NUCLEOTIDE SEQUENCE [LARGE SCALE GENOMIC DNA]</scope>
    <source>
        <strain evidence="11 12">IP06005</strain>
    </source>
</reference>
<keyword evidence="8 10" id="KW-1133">Transmembrane helix</keyword>
<dbReference type="InterPro" id="IPR010055">
    <property type="entry name" value="T2SS_protein-GspJ"/>
</dbReference>
<evidence type="ECO:0000256" key="10">
    <source>
        <dbReference type="SAM" id="Phobius"/>
    </source>
</evidence>
<dbReference type="GO" id="GO:0015628">
    <property type="term" value="P:protein secretion by the type II secretion system"/>
    <property type="evidence" value="ECO:0007669"/>
    <property type="project" value="InterPro"/>
</dbReference>
<dbReference type="Pfam" id="PF07963">
    <property type="entry name" value="N_methyl"/>
    <property type="match status" value="1"/>
</dbReference>
<dbReference type="InterPro" id="IPR012902">
    <property type="entry name" value="N_methyl_site"/>
</dbReference>
<evidence type="ECO:0000256" key="5">
    <source>
        <dbReference type="ARBA" id="ARBA00022481"/>
    </source>
</evidence>
<keyword evidence="6" id="KW-0997">Cell inner membrane</keyword>
<evidence type="ECO:0000256" key="4">
    <source>
        <dbReference type="ARBA" id="ARBA00022475"/>
    </source>
</evidence>
<evidence type="ECO:0000256" key="7">
    <source>
        <dbReference type="ARBA" id="ARBA00022692"/>
    </source>
</evidence>
<dbReference type="GO" id="GO:0015627">
    <property type="term" value="C:type II protein secretion system complex"/>
    <property type="evidence" value="ECO:0007669"/>
    <property type="project" value="InterPro"/>
</dbReference>
<keyword evidence="7 10" id="KW-0812">Transmembrane</keyword>
<gene>
    <name evidence="11" type="primary">xcpW</name>
    <name evidence="11" type="ORF">ERS137965_01748</name>
</gene>
<keyword evidence="5" id="KW-0488">Methylation</keyword>
<evidence type="ECO:0000256" key="8">
    <source>
        <dbReference type="ARBA" id="ARBA00022989"/>
    </source>
</evidence>
<dbReference type="RefSeq" id="WP_042839693.1">
    <property type="nucleotide sequence ID" value="NZ_CQEJ01000008.1"/>
</dbReference>
<evidence type="ECO:0000256" key="6">
    <source>
        <dbReference type="ARBA" id="ARBA00022519"/>
    </source>
</evidence>
<evidence type="ECO:0000313" key="11">
    <source>
        <dbReference type="EMBL" id="CNL00601.1"/>
    </source>
</evidence>
<dbReference type="Proteomes" id="UP000041595">
    <property type="component" value="Unassembled WGS sequence"/>
</dbReference>
<sequence>MVSRFSYGFTLLEALLAIIIFTLMSLTVYQSLLIVTKSSATIKNKTHETRKILEVIDTIEQDITHVTKYYQKTESQNKESHPIYLGSDKINEGVNVYLLNRKKNIIDFISQSQTETISYRFKNKTLERVVYVKSERLKPDKEKVSILLDGVNEFNMRVYYNGKWLNEWRGGDVIPQAVEVIIKLKNYGLLRRVIIPLNYKEKNETVWHGLVFCSFYHFLNELTGLYIT</sequence>
<evidence type="ECO:0000256" key="2">
    <source>
        <dbReference type="ARBA" id="ARBA00011084"/>
    </source>
</evidence>
<dbReference type="InterPro" id="IPR051621">
    <property type="entry name" value="T2SS_protein_J"/>
</dbReference>
<dbReference type="AlphaFoldDB" id="A0A0T9TT55"/>
<evidence type="ECO:0000256" key="9">
    <source>
        <dbReference type="ARBA" id="ARBA00023136"/>
    </source>
</evidence>
<protein>
    <recommendedName>
        <fullName evidence="3">Type II secretion system protein J</fullName>
    </recommendedName>
</protein>
<keyword evidence="4" id="KW-1003">Cell membrane</keyword>
<dbReference type="InterPro" id="IPR045584">
    <property type="entry name" value="Pilin-like"/>
</dbReference>
<dbReference type="PANTHER" id="PTHR39583:SF2">
    <property type="entry name" value="TYPE II SECRETION SYSTEM PROTEIN J"/>
    <property type="match status" value="1"/>
</dbReference>
<dbReference type="EMBL" id="CQEJ01000008">
    <property type="protein sequence ID" value="CNL00601.1"/>
    <property type="molecule type" value="Genomic_DNA"/>
</dbReference>
<comment type="subcellular location">
    <subcellularLocation>
        <location evidence="1">Cell inner membrane</location>
        <topology evidence="1">Single-pass membrane protein</topology>
    </subcellularLocation>
</comment>
<comment type="similarity">
    <text evidence="2">Belongs to the GSP J family.</text>
</comment>
<feature type="transmembrane region" description="Helical" evidence="10">
    <location>
        <begin position="14"/>
        <end position="35"/>
    </location>
</feature>
<accession>A0A0T9TT55</accession>
<name>A0A0T9TT55_YERAL</name>
<evidence type="ECO:0000256" key="3">
    <source>
        <dbReference type="ARBA" id="ARBA00021539"/>
    </source>
</evidence>
<dbReference type="Gene3D" id="2.10.70.20">
    <property type="entry name" value="gspk-gspi-gspj complex like domains"/>
    <property type="match status" value="1"/>
</dbReference>
<organism evidence="11 12">
    <name type="scientific">Yersinia aldovae</name>
    <dbReference type="NCBI Taxonomy" id="29483"/>
    <lineage>
        <taxon>Bacteria</taxon>
        <taxon>Pseudomonadati</taxon>
        <taxon>Pseudomonadota</taxon>
        <taxon>Gammaproteobacteria</taxon>
        <taxon>Enterobacterales</taxon>
        <taxon>Yersiniaceae</taxon>
        <taxon>Yersinia</taxon>
    </lineage>
</organism>
<dbReference type="GO" id="GO:0005886">
    <property type="term" value="C:plasma membrane"/>
    <property type="evidence" value="ECO:0007669"/>
    <property type="project" value="UniProtKB-SubCell"/>
</dbReference>
<dbReference type="STRING" id="1453495.AT01_1664"/>
<evidence type="ECO:0000313" key="12">
    <source>
        <dbReference type="Proteomes" id="UP000041595"/>
    </source>
</evidence>
<dbReference type="PANTHER" id="PTHR39583">
    <property type="entry name" value="TYPE II SECRETION SYSTEM PROTEIN J-RELATED"/>
    <property type="match status" value="1"/>
</dbReference>
<dbReference type="eggNOG" id="COG4795">
    <property type="taxonomic scope" value="Bacteria"/>
</dbReference>
<dbReference type="SUPFAM" id="SSF54523">
    <property type="entry name" value="Pili subunits"/>
    <property type="match status" value="1"/>
</dbReference>